<dbReference type="InterPro" id="IPR000551">
    <property type="entry name" value="MerR-type_HTH_dom"/>
</dbReference>
<keyword evidence="7" id="KW-1185">Reference proteome</keyword>
<sequence>MSDRKNLERVVPIGVLAEQTGVKVETIRYYEQVELLPPPERTEGNQRRYGRRHVERLAFIKHARDLGFSVDSIRTLLKLSDNPELPCDQAHAISVAHLGEVRHKIARLRSLEKELERIAATCSGGVSACDCAIIEALADHSQCAHHQGGVADAWR</sequence>
<dbReference type="PANTHER" id="PTHR30204">
    <property type="entry name" value="REDOX-CYCLING DRUG-SENSING TRANSCRIPTIONAL ACTIVATOR SOXR"/>
    <property type="match status" value="1"/>
</dbReference>
<dbReference type="EMBL" id="JAWDID010000065">
    <property type="protein sequence ID" value="MDU0343317.1"/>
    <property type="molecule type" value="Genomic_DNA"/>
</dbReference>
<gene>
    <name evidence="6" type="ORF">RKE40_25805</name>
</gene>
<dbReference type="SMART" id="SM00422">
    <property type="entry name" value="HTH_MERR"/>
    <property type="match status" value="1"/>
</dbReference>
<evidence type="ECO:0000313" key="7">
    <source>
        <dbReference type="Proteomes" id="UP001254257"/>
    </source>
</evidence>
<keyword evidence="3" id="KW-0238">DNA-binding</keyword>
<protein>
    <submittedName>
        <fullName evidence="6">Helix-turn-helix domain-containing protein</fullName>
    </submittedName>
</protein>
<evidence type="ECO:0000256" key="1">
    <source>
        <dbReference type="ARBA" id="ARBA00022491"/>
    </source>
</evidence>
<dbReference type="InterPro" id="IPR047057">
    <property type="entry name" value="MerR_fam"/>
</dbReference>
<evidence type="ECO:0000259" key="5">
    <source>
        <dbReference type="PROSITE" id="PS50937"/>
    </source>
</evidence>
<proteinExistence type="predicted"/>
<dbReference type="PROSITE" id="PS50937">
    <property type="entry name" value="HTH_MERR_2"/>
    <property type="match status" value="1"/>
</dbReference>
<keyword evidence="2" id="KW-0805">Transcription regulation</keyword>
<evidence type="ECO:0000256" key="4">
    <source>
        <dbReference type="ARBA" id="ARBA00023163"/>
    </source>
</evidence>
<organism evidence="6 7">
    <name type="scientific">Bosea rubneri</name>
    <dbReference type="NCBI Taxonomy" id="3075434"/>
    <lineage>
        <taxon>Bacteria</taxon>
        <taxon>Pseudomonadati</taxon>
        <taxon>Pseudomonadota</taxon>
        <taxon>Alphaproteobacteria</taxon>
        <taxon>Hyphomicrobiales</taxon>
        <taxon>Boseaceae</taxon>
        <taxon>Bosea</taxon>
    </lineage>
</organism>
<evidence type="ECO:0000256" key="2">
    <source>
        <dbReference type="ARBA" id="ARBA00023015"/>
    </source>
</evidence>
<dbReference type="InterPro" id="IPR009061">
    <property type="entry name" value="DNA-bd_dom_put_sf"/>
</dbReference>
<reference evidence="6 7" key="1">
    <citation type="submission" date="2023-09" db="EMBL/GenBank/DDBJ databases">
        <title>Whole genome shotgun sequencing (WGS) of Bosea sp. ZW T0_25, isolated from stored onions (Allium cepa).</title>
        <authorList>
            <person name="Stoll D.A."/>
            <person name="Huch M."/>
        </authorList>
    </citation>
    <scope>NUCLEOTIDE SEQUENCE [LARGE SCALE GENOMIC DNA]</scope>
    <source>
        <strain evidence="6 7">ZW T0_25</strain>
    </source>
</reference>
<keyword evidence="4" id="KW-0804">Transcription</keyword>
<dbReference type="Gene3D" id="1.10.1660.10">
    <property type="match status" value="1"/>
</dbReference>
<accession>A0ABU3SG09</accession>
<dbReference type="SUPFAM" id="SSF46955">
    <property type="entry name" value="Putative DNA-binding domain"/>
    <property type="match status" value="1"/>
</dbReference>
<keyword evidence="1" id="KW-0678">Repressor</keyword>
<dbReference type="RefSeq" id="WP_316021050.1">
    <property type="nucleotide sequence ID" value="NZ_JAWDID010000065.1"/>
</dbReference>
<evidence type="ECO:0000256" key="3">
    <source>
        <dbReference type="ARBA" id="ARBA00023125"/>
    </source>
</evidence>
<name>A0ABU3SG09_9HYPH</name>
<dbReference type="Pfam" id="PF13411">
    <property type="entry name" value="MerR_1"/>
    <property type="match status" value="1"/>
</dbReference>
<comment type="caution">
    <text evidence="6">The sequence shown here is derived from an EMBL/GenBank/DDBJ whole genome shotgun (WGS) entry which is preliminary data.</text>
</comment>
<feature type="domain" description="HTH merR-type" evidence="5">
    <location>
        <begin position="10"/>
        <end position="79"/>
    </location>
</feature>
<dbReference type="Proteomes" id="UP001254257">
    <property type="component" value="Unassembled WGS sequence"/>
</dbReference>
<dbReference type="PRINTS" id="PR00040">
    <property type="entry name" value="HTHMERR"/>
</dbReference>
<evidence type="ECO:0000313" key="6">
    <source>
        <dbReference type="EMBL" id="MDU0343317.1"/>
    </source>
</evidence>
<dbReference type="PANTHER" id="PTHR30204:SF69">
    <property type="entry name" value="MERR-FAMILY TRANSCRIPTIONAL REGULATOR"/>
    <property type="match status" value="1"/>
</dbReference>
<dbReference type="CDD" id="cd04785">
    <property type="entry name" value="HTH_CadR-PbrR-like"/>
    <property type="match status" value="1"/>
</dbReference>